<sequence length="181" mass="20161">MTVTILENHTITVQQQPQPSSKVDNTTSTPLSTTDTQIKSTTTINNTLPEITNITSSTIVRPQLSRTPTSELPKSVIVHDEIRNEDHTKYLLEPLHPYLLLGTDDVIIPLNANTFTCPKCHAPHAVHYVHEDLKKGYSKDLYICLVNGLSGCGWEDTKVPVEEDIHNRIKASIGFNPLILN</sequence>
<dbReference type="AlphaFoldDB" id="A0A9N9FMS6"/>
<reference evidence="2" key="1">
    <citation type="submission" date="2021-06" db="EMBL/GenBank/DDBJ databases">
        <authorList>
            <person name="Kallberg Y."/>
            <person name="Tangrot J."/>
            <person name="Rosling A."/>
        </authorList>
    </citation>
    <scope>NUCLEOTIDE SEQUENCE</scope>
    <source>
        <strain evidence="2">MT106</strain>
    </source>
</reference>
<dbReference type="EMBL" id="CAJVPL010000971">
    <property type="protein sequence ID" value="CAG8544165.1"/>
    <property type="molecule type" value="Genomic_DNA"/>
</dbReference>
<accession>A0A9N9FMS6</accession>
<feature type="compositionally biased region" description="Low complexity" evidence="1">
    <location>
        <begin position="26"/>
        <end position="35"/>
    </location>
</feature>
<organism evidence="2 3">
    <name type="scientific">Ambispora gerdemannii</name>
    <dbReference type="NCBI Taxonomy" id="144530"/>
    <lineage>
        <taxon>Eukaryota</taxon>
        <taxon>Fungi</taxon>
        <taxon>Fungi incertae sedis</taxon>
        <taxon>Mucoromycota</taxon>
        <taxon>Glomeromycotina</taxon>
        <taxon>Glomeromycetes</taxon>
        <taxon>Archaeosporales</taxon>
        <taxon>Ambisporaceae</taxon>
        <taxon>Ambispora</taxon>
    </lineage>
</organism>
<comment type="caution">
    <text evidence="2">The sequence shown here is derived from an EMBL/GenBank/DDBJ whole genome shotgun (WGS) entry which is preliminary data.</text>
</comment>
<proteinExistence type="predicted"/>
<feature type="compositionally biased region" description="Polar residues" evidence="1">
    <location>
        <begin position="7"/>
        <end position="25"/>
    </location>
</feature>
<keyword evidence="3" id="KW-1185">Reference proteome</keyword>
<protein>
    <submittedName>
        <fullName evidence="2">981_t:CDS:1</fullName>
    </submittedName>
</protein>
<gene>
    <name evidence="2" type="ORF">AGERDE_LOCUS6337</name>
</gene>
<name>A0A9N9FMS6_9GLOM</name>
<feature type="region of interest" description="Disordered" evidence="1">
    <location>
        <begin position="7"/>
        <end position="35"/>
    </location>
</feature>
<dbReference type="OrthoDB" id="2443262at2759"/>
<evidence type="ECO:0000313" key="2">
    <source>
        <dbReference type="EMBL" id="CAG8544165.1"/>
    </source>
</evidence>
<evidence type="ECO:0000256" key="1">
    <source>
        <dbReference type="SAM" id="MobiDB-lite"/>
    </source>
</evidence>
<evidence type="ECO:0000313" key="3">
    <source>
        <dbReference type="Proteomes" id="UP000789831"/>
    </source>
</evidence>
<dbReference type="Proteomes" id="UP000789831">
    <property type="component" value="Unassembled WGS sequence"/>
</dbReference>